<protein>
    <submittedName>
        <fullName evidence="1">Uncharacterized protein</fullName>
    </submittedName>
</protein>
<keyword evidence="2" id="KW-1185">Reference proteome</keyword>
<organism evidence="1 2">
    <name type="scientific">Gottfriedia acidiceleris</name>
    <dbReference type="NCBI Taxonomy" id="371036"/>
    <lineage>
        <taxon>Bacteria</taxon>
        <taxon>Bacillati</taxon>
        <taxon>Bacillota</taxon>
        <taxon>Bacilli</taxon>
        <taxon>Bacillales</taxon>
        <taxon>Bacillaceae</taxon>
        <taxon>Gottfriedia</taxon>
    </lineage>
</organism>
<dbReference type="EMBL" id="CP096034">
    <property type="protein sequence ID" value="UPM53430.1"/>
    <property type="molecule type" value="Genomic_DNA"/>
</dbReference>
<name>A0ABY4JHW1_9BACI</name>
<dbReference type="Proteomes" id="UP000830639">
    <property type="component" value="Chromosome"/>
</dbReference>
<sequence length="126" mass="14779">MRKMLEINRININEDGLFLLIDDTKINLEQCHEVGTMIADSDQGSLLYILEENEEFVYVTVPYEYWSDLKKANDQNLNVFLKVGEKSLSLNNWNEELTYLIQNVEGNFNYGEEFVKQVQSAFLEEK</sequence>
<reference evidence="1 2" key="1">
    <citation type="submission" date="2022-04" db="EMBL/GenBank/DDBJ databases">
        <title>Mechanism of arsenic methylation and mitigation arsenic toxicity by Bacillus sp. LH14 from an Arsenic-Contaminated Paddy Soil.</title>
        <authorList>
            <person name="Wang D."/>
        </authorList>
    </citation>
    <scope>NUCLEOTIDE SEQUENCE [LARGE SCALE GENOMIC DNA]</scope>
    <source>
        <strain evidence="1 2">LH14</strain>
    </source>
</reference>
<accession>A0ABY4JHW1</accession>
<evidence type="ECO:0000313" key="2">
    <source>
        <dbReference type="Proteomes" id="UP000830639"/>
    </source>
</evidence>
<dbReference type="InterPro" id="IPR020908">
    <property type="entry name" value="UPF0738"/>
</dbReference>
<proteinExistence type="predicted"/>
<gene>
    <name evidence="1" type="ORF">MY490_16755</name>
</gene>
<dbReference type="RefSeq" id="WP_248266697.1">
    <property type="nucleotide sequence ID" value="NZ_CP096034.1"/>
</dbReference>
<dbReference type="Pfam" id="PF19785">
    <property type="entry name" value="UPF0738"/>
    <property type="match status" value="1"/>
</dbReference>
<evidence type="ECO:0000313" key="1">
    <source>
        <dbReference type="EMBL" id="UPM53430.1"/>
    </source>
</evidence>